<accession>L1N559</accession>
<evidence type="ECO:0008006" key="3">
    <source>
        <dbReference type="Google" id="ProtNLM"/>
    </source>
</evidence>
<dbReference type="HOGENOM" id="CLU_2082708_0_0_10"/>
<sequence>MMNQLKEKLHCEQCSLVILHEGKMITFSGHGVRTLYNILSKQPEVLFESKLAVKAVGRTAAKNLITGKVDEVYADFISEPAYNALKDADIKVMYGKKVSHSEFLKIWERLGEHID</sequence>
<dbReference type="SUPFAM" id="SSF53927">
    <property type="entry name" value="Cytidine deaminase-like"/>
    <property type="match status" value="1"/>
</dbReference>
<reference evidence="1 2" key="1">
    <citation type="submission" date="2012-05" db="EMBL/GenBank/DDBJ databases">
        <authorList>
            <person name="Weinstock G."/>
            <person name="Sodergren E."/>
            <person name="Lobos E.A."/>
            <person name="Fulton L."/>
            <person name="Fulton R."/>
            <person name="Courtney L."/>
            <person name="Fronick C."/>
            <person name="O'Laughlin M."/>
            <person name="Godfrey J."/>
            <person name="Wilson R.M."/>
            <person name="Miner T."/>
            <person name="Farmer C."/>
            <person name="Delehaunty K."/>
            <person name="Cordes M."/>
            <person name="Minx P."/>
            <person name="Tomlinson C."/>
            <person name="Chen J."/>
            <person name="Wollam A."/>
            <person name="Pepin K.H."/>
            <person name="Bhonagiri V."/>
            <person name="Zhang X."/>
            <person name="Suruliraj S."/>
            <person name="Warren W."/>
            <person name="Mitreva M."/>
            <person name="Mardis E.R."/>
            <person name="Wilson R.K."/>
        </authorList>
    </citation>
    <scope>NUCLEOTIDE SEQUENCE [LARGE SCALE GENOMIC DNA]</scope>
    <source>
        <strain evidence="1 2">F0055</strain>
    </source>
</reference>
<protein>
    <recommendedName>
        <fullName evidence="3">DUF1893 domain-containing protein</fullName>
    </recommendedName>
</protein>
<name>L1N559_9BACT</name>
<dbReference type="InterPro" id="IPR037081">
    <property type="entry name" value="Hyp_TM1506"/>
</dbReference>
<keyword evidence="2" id="KW-1185">Reference proteome</keyword>
<gene>
    <name evidence="1" type="ORF">HMPREF9151_01992</name>
</gene>
<dbReference type="Pfam" id="PF08973">
    <property type="entry name" value="TM1506"/>
    <property type="match status" value="1"/>
</dbReference>
<dbReference type="EMBL" id="AMEP01000114">
    <property type="protein sequence ID" value="EKX98394.1"/>
    <property type="molecule type" value="Genomic_DNA"/>
</dbReference>
<comment type="caution">
    <text evidence="1">The sequence shown here is derived from an EMBL/GenBank/DDBJ whole genome shotgun (WGS) entry which is preliminary data.</text>
</comment>
<dbReference type="OrthoDB" id="9815422at2"/>
<dbReference type="InterPro" id="IPR015067">
    <property type="entry name" value="DUF1893_TM1506-like"/>
</dbReference>
<dbReference type="AlphaFoldDB" id="L1N559"/>
<dbReference type="Gene3D" id="3.40.140.30">
    <property type="entry name" value="Hypothetical protein TM1506"/>
    <property type="match status" value="1"/>
</dbReference>
<organism evidence="1 2">
    <name type="scientific">Hoylesella saccharolytica F0055</name>
    <dbReference type="NCBI Taxonomy" id="1127699"/>
    <lineage>
        <taxon>Bacteria</taxon>
        <taxon>Pseudomonadati</taxon>
        <taxon>Bacteroidota</taxon>
        <taxon>Bacteroidia</taxon>
        <taxon>Bacteroidales</taxon>
        <taxon>Prevotellaceae</taxon>
        <taxon>Hoylesella</taxon>
    </lineage>
</organism>
<evidence type="ECO:0000313" key="2">
    <source>
        <dbReference type="Proteomes" id="UP000010433"/>
    </source>
</evidence>
<evidence type="ECO:0000313" key="1">
    <source>
        <dbReference type="EMBL" id="EKX98394.1"/>
    </source>
</evidence>
<proteinExistence type="predicted"/>
<dbReference type="InterPro" id="IPR016193">
    <property type="entry name" value="Cytidine_deaminase-like"/>
</dbReference>
<dbReference type="PATRIC" id="fig|1127699.3.peg.1828"/>
<dbReference type="GO" id="GO:0003824">
    <property type="term" value="F:catalytic activity"/>
    <property type="evidence" value="ECO:0007669"/>
    <property type="project" value="InterPro"/>
</dbReference>
<dbReference type="Proteomes" id="UP000010433">
    <property type="component" value="Unassembled WGS sequence"/>
</dbReference>